<protein>
    <submittedName>
        <fullName evidence="1">Uncharacterized protein</fullName>
    </submittedName>
</protein>
<reference evidence="1" key="1">
    <citation type="submission" date="2022-10" db="EMBL/GenBank/DDBJ databases">
        <title>Rhodococcus ferula Z13 complete genome.</title>
        <authorList>
            <person name="Long X."/>
            <person name="Zang M."/>
        </authorList>
    </citation>
    <scope>NUCLEOTIDE SEQUENCE</scope>
    <source>
        <strain evidence="1">Z13</strain>
    </source>
</reference>
<name>A0ACD4DIE0_9NOCA</name>
<dbReference type="Proteomes" id="UP001156484">
    <property type="component" value="Chromosome"/>
</dbReference>
<accession>A0ACD4DIE0</accession>
<organism evidence="1 2">
    <name type="scientific">Rhodococcus sacchari</name>
    <dbReference type="NCBI Taxonomy" id="2962047"/>
    <lineage>
        <taxon>Bacteria</taxon>
        <taxon>Bacillati</taxon>
        <taxon>Actinomycetota</taxon>
        <taxon>Actinomycetes</taxon>
        <taxon>Mycobacteriales</taxon>
        <taxon>Nocardiaceae</taxon>
        <taxon>Rhodococcus</taxon>
    </lineage>
</organism>
<keyword evidence="2" id="KW-1185">Reference proteome</keyword>
<proteinExistence type="predicted"/>
<evidence type="ECO:0000313" key="2">
    <source>
        <dbReference type="Proteomes" id="UP001156484"/>
    </source>
</evidence>
<sequence length="98" mass="10840">MSQLGWSAIVAEYELTEHELQILREAVRTVDLLDTLHKVAGEEGPLADSSQGRRVHPAIVELRQQRITLARLLATLNIPTEDTTVRAPRGVYGIRGTA</sequence>
<evidence type="ECO:0000313" key="1">
    <source>
        <dbReference type="EMBL" id="UYP19777.1"/>
    </source>
</evidence>
<dbReference type="EMBL" id="CP107551">
    <property type="protein sequence ID" value="UYP19777.1"/>
    <property type="molecule type" value="Genomic_DNA"/>
</dbReference>
<gene>
    <name evidence="1" type="ORF">OED52_04255</name>
</gene>